<proteinExistence type="predicted"/>
<dbReference type="Proteomes" id="UP000242815">
    <property type="component" value="Unassembled WGS sequence"/>
</dbReference>
<dbReference type="AlphaFoldDB" id="A0A1I6A620"/>
<sequence>MPLFQAAWVFYLNNAALVLNSLALFYGLCGSWLILATQLRTLRAQRLLSSDAGTLEEELPLASRKTNRLFSLVGCLCLGLALLLSVASAQF</sequence>
<protein>
    <submittedName>
        <fullName evidence="1">Uncharacterized protein</fullName>
    </submittedName>
</protein>
<evidence type="ECO:0000313" key="1">
    <source>
        <dbReference type="EMBL" id="SFQ64085.1"/>
    </source>
</evidence>
<name>A0A1I6A620_9GAMM</name>
<gene>
    <name evidence="1" type="ORF">SAMN05216578_101609</name>
</gene>
<accession>A0A1I6A620</accession>
<evidence type="ECO:0000313" key="2">
    <source>
        <dbReference type="Proteomes" id="UP000242815"/>
    </source>
</evidence>
<dbReference type="RefSeq" id="WP_090536805.1">
    <property type="nucleotide sequence ID" value="NZ_FOYD01000001.1"/>
</dbReference>
<organism evidence="1 2">
    <name type="scientific">Halopseudomonas formosensis</name>
    <dbReference type="NCBI Taxonomy" id="1002526"/>
    <lineage>
        <taxon>Bacteria</taxon>
        <taxon>Pseudomonadati</taxon>
        <taxon>Pseudomonadota</taxon>
        <taxon>Gammaproteobacteria</taxon>
        <taxon>Pseudomonadales</taxon>
        <taxon>Pseudomonadaceae</taxon>
        <taxon>Halopseudomonas</taxon>
    </lineage>
</organism>
<reference evidence="1 2" key="1">
    <citation type="submission" date="2016-10" db="EMBL/GenBank/DDBJ databases">
        <authorList>
            <person name="de Groot N.N."/>
        </authorList>
    </citation>
    <scope>NUCLEOTIDE SEQUENCE [LARGE SCALE GENOMIC DNA]</scope>
    <source>
        <strain evidence="1 2">JCM 18415</strain>
    </source>
</reference>
<dbReference type="EMBL" id="FOYD01000001">
    <property type="protein sequence ID" value="SFQ64085.1"/>
    <property type="molecule type" value="Genomic_DNA"/>
</dbReference>